<name>S8DYM3_9LAMI</name>
<dbReference type="AlphaFoldDB" id="S8DYM3"/>
<evidence type="ECO:0000313" key="2">
    <source>
        <dbReference type="EMBL" id="EPS68358.1"/>
    </source>
</evidence>
<evidence type="ECO:0000256" key="1">
    <source>
        <dbReference type="SAM" id="MobiDB-lite"/>
    </source>
</evidence>
<accession>S8DYM3</accession>
<comment type="caution">
    <text evidence="2">The sequence shown here is derived from an EMBL/GenBank/DDBJ whole genome shotgun (WGS) entry which is preliminary data.</text>
</comment>
<reference evidence="2 3" key="1">
    <citation type="journal article" date="2013" name="BMC Genomics">
        <title>The miniature genome of a carnivorous plant Genlisea aurea contains a low number of genes and short non-coding sequences.</title>
        <authorList>
            <person name="Leushkin E.V."/>
            <person name="Sutormin R.A."/>
            <person name="Nabieva E.R."/>
            <person name="Penin A.A."/>
            <person name="Kondrashov A.S."/>
            <person name="Logacheva M.D."/>
        </authorList>
    </citation>
    <scope>NUCLEOTIDE SEQUENCE [LARGE SCALE GENOMIC DNA]</scope>
</reference>
<gene>
    <name evidence="2" type="ORF">M569_06412</name>
</gene>
<protein>
    <submittedName>
        <fullName evidence="2">Uncharacterized protein</fullName>
    </submittedName>
</protein>
<dbReference type="EMBL" id="AUSU01002645">
    <property type="protein sequence ID" value="EPS68358.1"/>
    <property type="molecule type" value="Genomic_DNA"/>
</dbReference>
<keyword evidence="3" id="KW-1185">Reference proteome</keyword>
<feature type="compositionally biased region" description="Basic residues" evidence="1">
    <location>
        <begin position="60"/>
        <end position="71"/>
    </location>
</feature>
<sequence>MESKNQKKAATTATNINLKSTLIVNWIGSAPDPSLLRFVRIEIRRRRRRRCHRTDEISSLRRKNVTRRRRSGGGGEDGDRENHDDPEPAAAHNASSSSASLGSQWKLTTKEKKKIH</sequence>
<evidence type="ECO:0000313" key="3">
    <source>
        <dbReference type="Proteomes" id="UP000015453"/>
    </source>
</evidence>
<proteinExistence type="predicted"/>
<organism evidence="2 3">
    <name type="scientific">Genlisea aurea</name>
    <dbReference type="NCBI Taxonomy" id="192259"/>
    <lineage>
        <taxon>Eukaryota</taxon>
        <taxon>Viridiplantae</taxon>
        <taxon>Streptophyta</taxon>
        <taxon>Embryophyta</taxon>
        <taxon>Tracheophyta</taxon>
        <taxon>Spermatophyta</taxon>
        <taxon>Magnoliopsida</taxon>
        <taxon>eudicotyledons</taxon>
        <taxon>Gunneridae</taxon>
        <taxon>Pentapetalae</taxon>
        <taxon>asterids</taxon>
        <taxon>lamiids</taxon>
        <taxon>Lamiales</taxon>
        <taxon>Lentibulariaceae</taxon>
        <taxon>Genlisea</taxon>
    </lineage>
</organism>
<feature type="region of interest" description="Disordered" evidence="1">
    <location>
        <begin position="47"/>
        <end position="116"/>
    </location>
</feature>
<feature type="compositionally biased region" description="Low complexity" evidence="1">
    <location>
        <begin position="89"/>
        <end position="100"/>
    </location>
</feature>
<dbReference type="Proteomes" id="UP000015453">
    <property type="component" value="Unassembled WGS sequence"/>
</dbReference>